<evidence type="ECO:0000313" key="5">
    <source>
        <dbReference type="Proteomes" id="UP001227831"/>
    </source>
</evidence>
<protein>
    <submittedName>
        <fullName evidence="4">NAD-dependent epimerase/dehydratase family protein</fullName>
    </submittedName>
</protein>
<evidence type="ECO:0000256" key="1">
    <source>
        <dbReference type="ARBA" id="ARBA00023002"/>
    </source>
</evidence>
<keyword evidence="1" id="KW-0560">Oxidoreductase</keyword>
<reference evidence="4 5" key="1">
    <citation type="journal article" date="2023" name="Int. J. Syst. Evol. Microbiol.">
        <title>Lactiplantibacillus brownii sp. nov., a novel psychrotolerant species isolated from sauerkraut.</title>
        <authorList>
            <person name="Heng Y.C."/>
            <person name="Silvaraju S."/>
            <person name="Lee J.K.Y."/>
            <person name="Kittelmann S."/>
        </authorList>
    </citation>
    <scope>NUCLEOTIDE SEQUENCE [LARGE SCALE GENOMIC DNA]</scope>
    <source>
        <strain evidence="4 5">WILCCON 0030</strain>
    </source>
</reference>
<dbReference type="Pfam" id="PF01370">
    <property type="entry name" value="Epimerase"/>
    <property type="match status" value="1"/>
</dbReference>
<dbReference type="InterPro" id="IPR036291">
    <property type="entry name" value="NAD(P)-bd_dom_sf"/>
</dbReference>
<evidence type="ECO:0000313" key="4">
    <source>
        <dbReference type="EMBL" id="MDQ7936805.1"/>
    </source>
</evidence>
<dbReference type="PANTHER" id="PTHR10366:SF564">
    <property type="entry name" value="STEROL-4-ALPHA-CARBOXYLATE 3-DEHYDROGENASE, DECARBOXYLATING"/>
    <property type="match status" value="1"/>
</dbReference>
<evidence type="ECO:0000259" key="3">
    <source>
        <dbReference type="Pfam" id="PF01370"/>
    </source>
</evidence>
<dbReference type="EMBL" id="JAVCWF010000001">
    <property type="protein sequence ID" value="MDQ7936805.1"/>
    <property type="molecule type" value="Genomic_DNA"/>
</dbReference>
<dbReference type="PANTHER" id="PTHR10366">
    <property type="entry name" value="NAD DEPENDENT EPIMERASE/DEHYDRATASE"/>
    <property type="match status" value="1"/>
</dbReference>
<dbReference type="SUPFAM" id="SSF51735">
    <property type="entry name" value="NAD(P)-binding Rossmann-fold domains"/>
    <property type="match status" value="1"/>
</dbReference>
<evidence type="ECO:0000256" key="2">
    <source>
        <dbReference type="ARBA" id="ARBA00023445"/>
    </source>
</evidence>
<comment type="similarity">
    <text evidence="2">Belongs to the NAD(P)-dependent epimerase/dehydratase family. Dihydroflavonol-4-reductase subfamily.</text>
</comment>
<gene>
    <name evidence="4" type="ORF">RA086_03980</name>
</gene>
<sequence length="336" mass="35898">MMKKTVLVTGGNGFLALWLIKGLLRQGYAVRATLRSESKAAEVTAALTSQGLTSLTDLHFVEANLTKDAGWAAAMQDVETVMSVAAPVFVNGESVADQVVQTAKQGTLRILKAAEQAGVKRVVMTANLGAVGFSRLDHQGVVTEQDWTNPDQPGLSLYEKSKLLAEQAAWNFSQNSKLDLVTVNAGAMLGAAMGQHVSGSFGLVQRLLTGQVTPNFKVNVVAAQDVAAMHILAMQTPNAAGQRFLAVADQAITAKEIMTLIKTQRPAQATQLPKLLLPTPIVRLLAPVMPQIKEVNLMMRVNHQVSNRKARTILGWQPKSSAAETVLAAVDSLTTK</sequence>
<keyword evidence="5" id="KW-1185">Reference proteome</keyword>
<feature type="domain" description="NAD-dependent epimerase/dehydratase" evidence="3">
    <location>
        <begin position="6"/>
        <end position="240"/>
    </location>
</feature>
<name>A0ABU1A795_9LACO</name>
<organism evidence="4 5">
    <name type="scientific">Lactiplantibacillus brownii</name>
    <dbReference type="NCBI Taxonomy" id="3069269"/>
    <lineage>
        <taxon>Bacteria</taxon>
        <taxon>Bacillati</taxon>
        <taxon>Bacillota</taxon>
        <taxon>Bacilli</taxon>
        <taxon>Lactobacillales</taxon>
        <taxon>Lactobacillaceae</taxon>
        <taxon>Lactiplantibacillus</taxon>
    </lineage>
</organism>
<dbReference type="RefSeq" id="WP_308702614.1">
    <property type="nucleotide sequence ID" value="NZ_AP027463.1"/>
</dbReference>
<accession>A0ABU1A795</accession>
<dbReference type="Gene3D" id="3.40.50.720">
    <property type="entry name" value="NAD(P)-binding Rossmann-like Domain"/>
    <property type="match status" value="1"/>
</dbReference>
<dbReference type="InterPro" id="IPR001509">
    <property type="entry name" value="Epimerase_deHydtase"/>
</dbReference>
<proteinExistence type="inferred from homology"/>
<dbReference type="InterPro" id="IPR050425">
    <property type="entry name" value="NAD(P)_dehydrat-like"/>
</dbReference>
<comment type="caution">
    <text evidence="4">The sequence shown here is derived from an EMBL/GenBank/DDBJ whole genome shotgun (WGS) entry which is preliminary data.</text>
</comment>
<dbReference type="Proteomes" id="UP001227831">
    <property type="component" value="Unassembled WGS sequence"/>
</dbReference>